<gene>
    <name evidence="1" type="ORF">H072_2035</name>
</gene>
<organism evidence="1 2">
    <name type="scientific">Dactylellina haptotyla (strain CBS 200.50)</name>
    <name type="common">Nematode-trapping fungus</name>
    <name type="synonym">Monacrosporium haptotylum</name>
    <dbReference type="NCBI Taxonomy" id="1284197"/>
    <lineage>
        <taxon>Eukaryota</taxon>
        <taxon>Fungi</taxon>
        <taxon>Dikarya</taxon>
        <taxon>Ascomycota</taxon>
        <taxon>Pezizomycotina</taxon>
        <taxon>Orbiliomycetes</taxon>
        <taxon>Orbiliales</taxon>
        <taxon>Orbiliaceae</taxon>
        <taxon>Dactylellina</taxon>
    </lineage>
</organism>
<reference evidence="2" key="2">
    <citation type="submission" date="2013-04" db="EMBL/GenBank/DDBJ databases">
        <title>Genomic mechanisms accounting for the adaptation to parasitism in nematode-trapping fungi.</title>
        <authorList>
            <person name="Ahren D.G."/>
        </authorList>
    </citation>
    <scope>NUCLEOTIDE SEQUENCE [LARGE SCALE GENOMIC DNA]</scope>
    <source>
        <strain evidence="2">CBS 200.50</strain>
    </source>
</reference>
<dbReference type="EMBL" id="AQGS01000063">
    <property type="protein sequence ID" value="EPS43905.1"/>
    <property type="molecule type" value="Genomic_DNA"/>
</dbReference>
<dbReference type="OMA" id="ENDRAWQ"/>
<accession>S8ALS1</accession>
<evidence type="ECO:0000313" key="2">
    <source>
        <dbReference type="Proteomes" id="UP000015100"/>
    </source>
</evidence>
<dbReference type="AlphaFoldDB" id="S8ALS1"/>
<name>S8ALS1_DACHA</name>
<dbReference type="Proteomes" id="UP000015100">
    <property type="component" value="Unassembled WGS sequence"/>
</dbReference>
<reference evidence="1 2" key="1">
    <citation type="journal article" date="2013" name="PLoS Genet.">
        <title>Genomic mechanisms accounting for the adaptation to parasitism in nematode-trapping fungi.</title>
        <authorList>
            <person name="Meerupati T."/>
            <person name="Andersson K.M."/>
            <person name="Friman E."/>
            <person name="Kumar D."/>
            <person name="Tunlid A."/>
            <person name="Ahren D."/>
        </authorList>
    </citation>
    <scope>NUCLEOTIDE SEQUENCE [LARGE SCALE GENOMIC DNA]</scope>
    <source>
        <strain evidence="1 2">CBS 200.50</strain>
    </source>
</reference>
<comment type="caution">
    <text evidence="1">The sequence shown here is derived from an EMBL/GenBank/DDBJ whole genome shotgun (WGS) entry which is preliminary data.</text>
</comment>
<proteinExistence type="predicted"/>
<keyword evidence="2" id="KW-1185">Reference proteome</keyword>
<dbReference type="PANTHER" id="PTHR38846:SF1">
    <property type="entry name" value="C3H1-TYPE DOMAIN-CONTAINING PROTEIN"/>
    <property type="match status" value="1"/>
</dbReference>
<dbReference type="STRING" id="1284197.S8ALS1"/>
<protein>
    <submittedName>
        <fullName evidence="1">Uncharacterized protein</fullName>
    </submittedName>
</protein>
<dbReference type="PANTHER" id="PTHR38846">
    <property type="entry name" value="C3H1-TYPE DOMAIN-CONTAINING PROTEIN"/>
    <property type="match status" value="1"/>
</dbReference>
<dbReference type="HOGENOM" id="CLU_053382_2_2_1"/>
<dbReference type="OrthoDB" id="6105938at2759"/>
<evidence type="ECO:0000313" key="1">
    <source>
        <dbReference type="EMBL" id="EPS43905.1"/>
    </source>
</evidence>
<sequence length="173" mass="19773">MASGGVTLFQPGAIDNYLGGHRGFVYEPSAEISVLKAFKRLAISQGWGDKKKEQEKKKFYAAVDTEFGARVGSGFNLTEWQRLAKFIGIEPLPVTITQCKKMIKKENINIYQILKAYRKAQEVKNIDLIKPCPDIQRFKSTAELRKYTQKHNMYFPKQWAKGSVLKGLLKELR</sequence>